<dbReference type="PANTHER" id="PTHR31859">
    <property type="entry name" value="TETRATRICOPEPTIDE REPEAT PROTEIN 39 FAMILY MEMBER"/>
    <property type="match status" value="1"/>
</dbReference>
<dbReference type="InterPro" id="IPR011990">
    <property type="entry name" value="TPR-like_helical_dom_sf"/>
</dbReference>
<dbReference type="WBParaSite" id="PSU_v2.g12950.t1">
    <property type="protein sequence ID" value="PSU_v2.g12950.t1"/>
    <property type="gene ID" value="PSU_v2.g12950"/>
</dbReference>
<reference evidence="2" key="1">
    <citation type="submission" date="2022-11" db="UniProtKB">
        <authorList>
            <consortium name="WormBaseParasite"/>
        </authorList>
    </citation>
    <scope>IDENTIFICATION</scope>
</reference>
<keyword evidence="1" id="KW-1185">Reference proteome</keyword>
<accession>A0A914Y151</accession>
<evidence type="ECO:0000313" key="1">
    <source>
        <dbReference type="Proteomes" id="UP000887577"/>
    </source>
</evidence>
<name>A0A914Y151_9BILA</name>
<dbReference type="Pfam" id="PF10300">
    <property type="entry name" value="Iml2-TPR_39"/>
    <property type="match status" value="1"/>
</dbReference>
<evidence type="ECO:0000313" key="2">
    <source>
        <dbReference type="WBParaSite" id="PSU_v2.g12950.t1"/>
    </source>
</evidence>
<organism evidence="1 2">
    <name type="scientific">Panagrolaimus superbus</name>
    <dbReference type="NCBI Taxonomy" id="310955"/>
    <lineage>
        <taxon>Eukaryota</taxon>
        <taxon>Metazoa</taxon>
        <taxon>Ecdysozoa</taxon>
        <taxon>Nematoda</taxon>
        <taxon>Chromadorea</taxon>
        <taxon>Rhabditida</taxon>
        <taxon>Tylenchina</taxon>
        <taxon>Panagrolaimomorpha</taxon>
        <taxon>Panagrolaimoidea</taxon>
        <taxon>Panagrolaimidae</taxon>
        <taxon>Panagrolaimus</taxon>
    </lineage>
</organism>
<proteinExistence type="predicted"/>
<dbReference type="PANTHER" id="PTHR31859:SF9">
    <property type="entry name" value="TETRATRICOPEPTIDE REPEAT PROTEIN 39B"/>
    <property type="match status" value="1"/>
</dbReference>
<sequence length="336" mass="39324">MLELNLASMMTGTLRNPLVCMTLLGWNLLACYFIGTGEPDIPFCDRLIAPLVQAHPKGAIVLFLKARLYLIKGDIDNAIYFYNRSIQVQSFYKQFHHVCFWELLFANCYLKKWDRAAHHAKRLLEESKWSRCCYTYMLATLIDADKSTPKREETVRYLLEKVPKIRLRIAGKSIPVEKFCEKKTFRYQREGRLLYPHYEFFYFWNGFSILANNLSLVNPILEDIEQTWKSEGSADKNDEALYLFLKGCCYKTLKDFHQSELCFLKIMENERFITDFSYLVPNACFELAMIRKELNRGEEVVVLLNKALAYKGYSLETKLHFRIHAAMEAEGAKTPN</sequence>
<protein>
    <submittedName>
        <fullName evidence="2">Tetratricopeptide repeat protein 39B</fullName>
    </submittedName>
</protein>
<dbReference type="InterPro" id="IPR019734">
    <property type="entry name" value="TPR_rpt"/>
</dbReference>
<dbReference type="SMART" id="SM00028">
    <property type="entry name" value="TPR"/>
    <property type="match status" value="3"/>
</dbReference>
<dbReference type="AlphaFoldDB" id="A0A914Y151"/>
<dbReference type="Proteomes" id="UP000887577">
    <property type="component" value="Unplaced"/>
</dbReference>
<dbReference type="InterPro" id="IPR019412">
    <property type="entry name" value="IML2/TPR_39"/>
</dbReference>
<dbReference type="Gene3D" id="1.25.40.10">
    <property type="entry name" value="Tetratricopeptide repeat domain"/>
    <property type="match status" value="1"/>
</dbReference>
<dbReference type="SUPFAM" id="SSF48452">
    <property type="entry name" value="TPR-like"/>
    <property type="match status" value="1"/>
</dbReference>